<evidence type="ECO:0000256" key="1">
    <source>
        <dbReference type="SAM" id="MobiDB-lite"/>
    </source>
</evidence>
<proteinExistence type="predicted"/>
<feature type="region of interest" description="Disordered" evidence="1">
    <location>
        <begin position="271"/>
        <end position="302"/>
    </location>
</feature>
<gene>
    <name evidence="2" type="ORF">HINF_LOCUS57986</name>
    <name evidence="3" type="ORF">HINF_LOCUS74174</name>
</gene>
<evidence type="ECO:0000313" key="4">
    <source>
        <dbReference type="Proteomes" id="UP001642409"/>
    </source>
</evidence>
<dbReference type="Proteomes" id="UP001642409">
    <property type="component" value="Unassembled WGS sequence"/>
</dbReference>
<name>A0AA86RAE4_9EUKA</name>
<dbReference type="EMBL" id="CATOUU010001069">
    <property type="protein sequence ID" value="CAI9970341.1"/>
    <property type="molecule type" value="Genomic_DNA"/>
</dbReference>
<dbReference type="AlphaFoldDB" id="A0AA86RAE4"/>
<reference evidence="3 4" key="2">
    <citation type="submission" date="2024-07" db="EMBL/GenBank/DDBJ databases">
        <authorList>
            <person name="Akdeniz Z."/>
        </authorList>
    </citation>
    <scope>NUCLEOTIDE SEQUENCE [LARGE SCALE GENOMIC DNA]</scope>
</reference>
<evidence type="ECO:0000313" key="3">
    <source>
        <dbReference type="EMBL" id="CAL6107011.1"/>
    </source>
</evidence>
<dbReference type="EMBL" id="CAXDID020000624">
    <property type="protein sequence ID" value="CAL6107011.1"/>
    <property type="molecule type" value="Genomic_DNA"/>
</dbReference>
<keyword evidence="4" id="KW-1185">Reference proteome</keyword>
<reference evidence="2" key="1">
    <citation type="submission" date="2023-06" db="EMBL/GenBank/DDBJ databases">
        <authorList>
            <person name="Kurt Z."/>
        </authorList>
    </citation>
    <scope>NUCLEOTIDE SEQUENCE</scope>
</reference>
<organism evidence="2">
    <name type="scientific">Hexamita inflata</name>
    <dbReference type="NCBI Taxonomy" id="28002"/>
    <lineage>
        <taxon>Eukaryota</taxon>
        <taxon>Metamonada</taxon>
        <taxon>Diplomonadida</taxon>
        <taxon>Hexamitidae</taxon>
        <taxon>Hexamitinae</taxon>
        <taxon>Hexamita</taxon>
    </lineage>
</organism>
<comment type="caution">
    <text evidence="2">The sequence shown here is derived from an EMBL/GenBank/DDBJ whole genome shotgun (WGS) entry which is preliminary data.</text>
</comment>
<sequence length="513" mass="59655">MTVYSQYLNDAHLALKTHNIYTPYQLKQKEQESQRIKQGQQKQCSATLDLFNSEIYKKLASEEGKKCKYQPKDVRTNRNIQNQLKLVESHKRSDEEVEPLIKTYQEYMEYLDRGGAWDPRWSKYSKYLQWQPSNKQVKSIQNSEIEQTVENDIVKPVRVTKSQKPKQLNLSDYESESENDDLEIEELVKDLGGSVKLKQSHYDEVQVVVDKPKVNLRQKYLKQTDLQMKDLKKSSPAVQPHKIITKPNRIQEIKPKIDENAQIINQIMKKGEERANTQKQSQKPKEIQSQPQQSQQPAHNPVQIQQQVEDILQQIHEQPREQVLSNVEIPPSPAEQNQPQAKNTPDSIIHIIDRPEVNLSDCSITTPGGQLLSVIRTVPDHSNISESGSGIFGNRTFKQAVFDLILNEDEEFITKCNNKDIVMQSVGARKYIPEKKPGYIQSNEYINHFVTSHTKTEKEKHTAQISNTQQYINQINQNAQKRKTDELNKTQKEIKKTNRVQTAYEEYLRTKWL</sequence>
<accession>A0AA86RAE4</accession>
<feature type="compositionally biased region" description="Low complexity" evidence="1">
    <location>
        <begin position="287"/>
        <end position="302"/>
    </location>
</feature>
<evidence type="ECO:0000313" key="2">
    <source>
        <dbReference type="EMBL" id="CAI9970341.1"/>
    </source>
</evidence>
<protein>
    <submittedName>
        <fullName evidence="3">Hypothetical_protein</fullName>
    </submittedName>
</protein>